<dbReference type="PANTHER" id="PTHR12599">
    <property type="entry name" value="PTERIN-4-ALPHA-CARBINOLAMINE DEHYDRATASE"/>
    <property type="match status" value="1"/>
</dbReference>
<evidence type="ECO:0000256" key="1">
    <source>
        <dbReference type="ARBA" id="ARBA00001554"/>
    </source>
</evidence>
<dbReference type="STRING" id="1797714.A3D04_00875"/>
<dbReference type="InterPro" id="IPR036428">
    <property type="entry name" value="PCD_sf"/>
</dbReference>
<comment type="caution">
    <text evidence="5">The sequence shown here is derived from an EMBL/GenBank/DDBJ whole genome shotgun (WGS) entry which is preliminary data.</text>
</comment>
<dbReference type="AlphaFoldDB" id="A0A1F5G9D5"/>
<reference evidence="5 6" key="1">
    <citation type="journal article" date="2016" name="Nat. Commun.">
        <title>Thousands of microbial genomes shed light on interconnected biogeochemical processes in an aquifer system.</title>
        <authorList>
            <person name="Anantharaman K."/>
            <person name="Brown C.T."/>
            <person name="Hug L.A."/>
            <person name="Sharon I."/>
            <person name="Castelle C.J."/>
            <person name="Probst A.J."/>
            <person name="Thomas B.C."/>
            <person name="Singh A."/>
            <person name="Wilkins M.J."/>
            <person name="Karaoz U."/>
            <person name="Brodie E.L."/>
            <person name="Williams K.H."/>
            <person name="Hubbard S.S."/>
            <person name="Banfield J.F."/>
        </authorList>
    </citation>
    <scope>NUCLEOTIDE SEQUENCE [LARGE SCALE GENOMIC DNA]</scope>
</reference>
<dbReference type="GO" id="GO:0008124">
    <property type="term" value="F:4-alpha-hydroxytetrahydrobiopterin dehydratase activity"/>
    <property type="evidence" value="ECO:0007669"/>
    <property type="project" value="UniProtKB-EC"/>
</dbReference>
<gene>
    <name evidence="5" type="ORF">A3D04_00875</name>
</gene>
<dbReference type="Pfam" id="PF01329">
    <property type="entry name" value="Pterin_4a"/>
    <property type="match status" value="1"/>
</dbReference>
<evidence type="ECO:0000313" key="6">
    <source>
        <dbReference type="Proteomes" id="UP000177369"/>
    </source>
</evidence>
<dbReference type="InterPro" id="IPR001533">
    <property type="entry name" value="Pterin_deHydtase"/>
</dbReference>
<keyword evidence="4" id="KW-0456">Lyase</keyword>
<comment type="catalytic activity">
    <reaction evidence="1">
        <text>(4aS,6R)-4a-hydroxy-L-erythro-5,6,7,8-tetrahydrobiopterin = (6R)-L-erythro-6,7-dihydrobiopterin + H2O</text>
        <dbReference type="Rhea" id="RHEA:11920"/>
        <dbReference type="ChEBI" id="CHEBI:15377"/>
        <dbReference type="ChEBI" id="CHEBI:15642"/>
        <dbReference type="ChEBI" id="CHEBI:43120"/>
        <dbReference type="EC" id="4.2.1.96"/>
    </reaction>
</comment>
<comment type="similarity">
    <text evidence="2">Belongs to the pterin-4-alpha-carbinolamine dehydratase family.</text>
</comment>
<sequence>MTSQHAGATRVKKASEGQASLLKFRKKFKFKNFKEALEFVNKVGGIAEIEGHHPDINFGWGKAEVTLYTHAIKGLFENDFILPSKIDQLEK</sequence>
<dbReference type="Gene3D" id="3.30.1360.20">
    <property type="entry name" value="Transcriptional coactivator/pterin dehydratase"/>
    <property type="match status" value="1"/>
</dbReference>
<evidence type="ECO:0000256" key="4">
    <source>
        <dbReference type="ARBA" id="ARBA00023239"/>
    </source>
</evidence>
<protein>
    <recommendedName>
        <fullName evidence="3">4a-hydroxytetrahydrobiopterin dehydratase</fullName>
        <ecNumber evidence="3">4.2.1.96</ecNumber>
    </recommendedName>
</protein>
<dbReference type="EMBL" id="MFBD01000028">
    <property type="protein sequence ID" value="OGD88447.1"/>
    <property type="molecule type" value="Genomic_DNA"/>
</dbReference>
<evidence type="ECO:0000256" key="2">
    <source>
        <dbReference type="ARBA" id="ARBA00006472"/>
    </source>
</evidence>
<dbReference type="GO" id="GO:0006729">
    <property type="term" value="P:tetrahydrobiopterin biosynthetic process"/>
    <property type="evidence" value="ECO:0007669"/>
    <property type="project" value="InterPro"/>
</dbReference>
<dbReference type="PANTHER" id="PTHR12599:SF0">
    <property type="entry name" value="PTERIN-4-ALPHA-CARBINOLAMINE DEHYDRATASE"/>
    <property type="match status" value="1"/>
</dbReference>
<dbReference type="SUPFAM" id="SSF55248">
    <property type="entry name" value="PCD-like"/>
    <property type="match status" value="1"/>
</dbReference>
<dbReference type="Proteomes" id="UP000177369">
    <property type="component" value="Unassembled WGS sequence"/>
</dbReference>
<dbReference type="EC" id="4.2.1.96" evidence="3"/>
<evidence type="ECO:0000313" key="5">
    <source>
        <dbReference type="EMBL" id="OGD88447.1"/>
    </source>
</evidence>
<organism evidence="5 6">
    <name type="scientific">Candidatus Curtissbacteria bacterium RIFCSPHIGHO2_02_FULL_40_16b</name>
    <dbReference type="NCBI Taxonomy" id="1797714"/>
    <lineage>
        <taxon>Bacteria</taxon>
        <taxon>Candidatus Curtissiibacteriota</taxon>
    </lineage>
</organism>
<accession>A0A1F5G9D5</accession>
<name>A0A1F5G9D5_9BACT</name>
<evidence type="ECO:0000256" key="3">
    <source>
        <dbReference type="ARBA" id="ARBA00013252"/>
    </source>
</evidence>
<proteinExistence type="inferred from homology"/>